<feature type="compositionally biased region" description="Polar residues" evidence="2">
    <location>
        <begin position="315"/>
        <end position="333"/>
    </location>
</feature>
<gene>
    <name evidence="3" type="ORF">P879_02237</name>
</gene>
<comment type="caution">
    <text evidence="3">The sequence shown here is derived from an EMBL/GenBank/DDBJ whole genome shotgun (WGS) entry which is preliminary data.</text>
</comment>
<dbReference type="InterPro" id="IPR004142">
    <property type="entry name" value="NDRG"/>
</dbReference>
<accession>A0A8T0DKH0</accession>
<dbReference type="InterPro" id="IPR029058">
    <property type="entry name" value="AB_hydrolase_fold"/>
</dbReference>
<dbReference type="PANTHER" id="PTHR11034">
    <property type="entry name" value="N-MYC DOWNSTREAM REGULATED"/>
    <property type="match status" value="1"/>
</dbReference>
<reference evidence="3 4" key="1">
    <citation type="submission" date="2019-07" db="EMBL/GenBank/DDBJ databases">
        <title>Annotation for the trematode Paragonimus westermani.</title>
        <authorList>
            <person name="Choi Y.-J."/>
        </authorList>
    </citation>
    <scope>NUCLEOTIDE SEQUENCE [LARGE SCALE GENOMIC DNA]</scope>
    <source>
        <strain evidence="3">180907_Pwestermani</strain>
    </source>
</reference>
<dbReference type="EMBL" id="JTDF01002881">
    <property type="protein sequence ID" value="KAF8568333.1"/>
    <property type="molecule type" value="Genomic_DNA"/>
</dbReference>
<dbReference type="SUPFAM" id="SSF53474">
    <property type="entry name" value="alpha/beta-Hydrolases"/>
    <property type="match status" value="1"/>
</dbReference>
<evidence type="ECO:0000313" key="4">
    <source>
        <dbReference type="Proteomes" id="UP000699462"/>
    </source>
</evidence>
<feature type="region of interest" description="Disordered" evidence="2">
    <location>
        <begin position="315"/>
        <end position="378"/>
    </location>
</feature>
<sequence>MEITTISTEKCGSFVVYIQGTKPKNAPVLLTVPDLGCDHTYYTKFVNAHMRGRFCWCHIELPGQTFDNTDWGSDFDNSQETEDASTSGAEKLIKGAYPTMQELAEGIQTILEKLQISQTVLFGEGSGANLLARVAILCDNRVLGALLINGRCTPSGPLQLLREKMRNWKSNKLEPATEKYLLEHRYSVITETGLPEPLKSEFLLYKNNLNERVNIKNLNLLTYSYAHRTSLADMITGLKCPVLLIAGTLSGHRAGVRNMYETLNKAHKNSPQSRVNFELIEIEDSRSPLIEKPEKVAETALYFLQGLGIVTSARHSLSSSSGDPTNVDVTPSSPEKRTCADLVNLDSTPDESQAALVEASEISSRKQSDSADTGYPKLPARYFGRQMSMAELDLPRGPNALSSLKEQGQSVNRSPQRTQPAQLLGHSYPSSLEQAHGN</sequence>
<dbReference type="Proteomes" id="UP000699462">
    <property type="component" value="Unassembled WGS sequence"/>
</dbReference>
<feature type="compositionally biased region" description="Polar residues" evidence="2">
    <location>
        <begin position="428"/>
        <end position="438"/>
    </location>
</feature>
<keyword evidence="4" id="KW-1185">Reference proteome</keyword>
<evidence type="ECO:0000256" key="1">
    <source>
        <dbReference type="ARBA" id="ARBA00005598"/>
    </source>
</evidence>
<name>A0A8T0DKH0_9TREM</name>
<organism evidence="3 4">
    <name type="scientific">Paragonimus westermani</name>
    <dbReference type="NCBI Taxonomy" id="34504"/>
    <lineage>
        <taxon>Eukaryota</taxon>
        <taxon>Metazoa</taxon>
        <taxon>Spiralia</taxon>
        <taxon>Lophotrochozoa</taxon>
        <taxon>Platyhelminthes</taxon>
        <taxon>Trematoda</taxon>
        <taxon>Digenea</taxon>
        <taxon>Plagiorchiida</taxon>
        <taxon>Troglotremata</taxon>
        <taxon>Troglotrematidae</taxon>
        <taxon>Paragonimus</taxon>
    </lineage>
</organism>
<proteinExistence type="inferred from homology"/>
<dbReference type="AlphaFoldDB" id="A0A8T0DKH0"/>
<evidence type="ECO:0000313" key="3">
    <source>
        <dbReference type="EMBL" id="KAF8568333.1"/>
    </source>
</evidence>
<dbReference type="Pfam" id="PF03096">
    <property type="entry name" value="Ndr"/>
    <property type="match status" value="2"/>
</dbReference>
<comment type="similarity">
    <text evidence="1">Belongs to the NDRG family.</text>
</comment>
<dbReference type="OrthoDB" id="191979at2759"/>
<protein>
    <submittedName>
        <fullName evidence="3">Uncharacterized protein</fullName>
    </submittedName>
</protein>
<evidence type="ECO:0000256" key="2">
    <source>
        <dbReference type="SAM" id="MobiDB-lite"/>
    </source>
</evidence>
<feature type="compositionally biased region" description="Polar residues" evidence="2">
    <location>
        <begin position="400"/>
        <end position="421"/>
    </location>
</feature>
<feature type="region of interest" description="Disordered" evidence="2">
    <location>
        <begin position="390"/>
        <end position="438"/>
    </location>
</feature>
<dbReference type="Gene3D" id="3.40.50.1820">
    <property type="entry name" value="alpha/beta hydrolase"/>
    <property type="match status" value="1"/>
</dbReference>